<sequence>MLLDDVRLHASSVVANNAMNRERQLTGVNSYAKEFGFDPLSRIPESGGAWLDLCCGSGRALAQAAQRVSDSRREGETQRDGDVQHQSLATGGSPSQPASPAGREGGARRFVGDVVLVGVDLVDVPVAVEGVTFVAVAVEHWEPGRSFDLITCVHGLHYVGDKLGVLARVLKWLTPTGTFVADLDLASVKVDGDVRGALRAAGVKYDARRRRISCVGPRDLDLSYRYLGADDKAGPNYTGQPAVNSYYEKGLTLPII</sequence>
<comment type="caution">
    <text evidence="2">The sequence shown here is derived from an EMBL/GenBank/DDBJ whole genome shotgun (WGS) entry which is preliminary data.</text>
</comment>
<dbReference type="RefSeq" id="WP_203800916.1">
    <property type="nucleotide sequence ID" value="NZ_BAAAQE010000099.1"/>
</dbReference>
<feature type="compositionally biased region" description="Basic and acidic residues" evidence="1">
    <location>
        <begin position="69"/>
        <end position="83"/>
    </location>
</feature>
<dbReference type="EMBL" id="BOMG01000076">
    <property type="protein sequence ID" value="GID57724.1"/>
    <property type="molecule type" value="Genomic_DNA"/>
</dbReference>
<accession>A0ABQ3XGW3</accession>
<protein>
    <submittedName>
        <fullName evidence="2">Methyltransferase</fullName>
    </submittedName>
</protein>
<evidence type="ECO:0000256" key="1">
    <source>
        <dbReference type="SAM" id="MobiDB-lite"/>
    </source>
</evidence>
<keyword evidence="3" id="KW-1185">Reference proteome</keyword>
<gene>
    <name evidence="2" type="ORF">Aco03nite_061280</name>
</gene>
<dbReference type="SUPFAM" id="SSF53335">
    <property type="entry name" value="S-adenosyl-L-methionine-dependent methyltransferases"/>
    <property type="match status" value="1"/>
</dbReference>
<evidence type="ECO:0000313" key="3">
    <source>
        <dbReference type="Proteomes" id="UP000612282"/>
    </source>
</evidence>
<dbReference type="InterPro" id="IPR029063">
    <property type="entry name" value="SAM-dependent_MTases_sf"/>
</dbReference>
<dbReference type="Pfam" id="PF13489">
    <property type="entry name" value="Methyltransf_23"/>
    <property type="match status" value="1"/>
</dbReference>
<dbReference type="GO" id="GO:0008168">
    <property type="term" value="F:methyltransferase activity"/>
    <property type="evidence" value="ECO:0007669"/>
    <property type="project" value="UniProtKB-KW"/>
</dbReference>
<organism evidence="2 3">
    <name type="scientific">Actinoplanes couchii</name>
    <dbReference type="NCBI Taxonomy" id="403638"/>
    <lineage>
        <taxon>Bacteria</taxon>
        <taxon>Bacillati</taxon>
        <taxon>Actinomycetota</taxon>
        <taxon>Actinomycetes</taxon>
        <taxon>Micromonosporales</taxon>
        <taxon>Micromonosporaceae</taxon>
        <taxon>Actinoplanes</taxon>
    </lineage>
</organism>
<proteinExistence type="predicted"/>
<keyword evidence="2" id="KW-0808">Transferase</keyword>
<dbReference type="GO" id="GO:0032259">
    <property type="term" value="P:methylation"/>
    <property type="evidence" value="ECO:0007669"/>
    <property type="project" value="UniProtKB-KW"/>
</dbReference>
<dbReference type="Proteomes" id="UP000612282">
    <property type="component" value="Unassembled WGS sequence"/>
</dbReference>
<reference evidence="2 3" key="1">
    <citation type="submission" date="2021-01" db="EMBL/GenBank/DDBJ databases">
        <title>Whole genome shotgun sequence of Actinoplanes couchii NBRC 106145.</title>
        <authorList>
            <person name="Komaki H."/>
            <person name="Tamura T."/>
        </authorList>
    </citation>
    <scope>NUCLEOTIDE SEQUENCE [LARGE SCALE GENOMIC DNA]</scope>
    <source>
        <strain evidence="2 3">NBRC 106145</strain>
    </source>
</reference>
<evidence type="ECO:0000313" key="2">
    <source>
        <dbReference type="EMBL" id="GID57724.1"/>
    </source>
</evidence>
<dbReference type="Gene3D" id="3.40.50.150">
    <property type="entry name" value="Vaccinia Virus protein VP39"/>
    <property type="match status" value="1"/>
</dbReference>
<feature type="region of interest" description="Disordered" evidence="1">
    <location>
        <begin position="65"/>
        <end position="105"/>
    </location>
</feature>
<name>A0ABQ3XGW3_9ACTN</name>
<feature type="compositionally biased region" description="Polar residues" evidence="1">
    <location>
        <begin position="84"/>
        <end position="98"/>
    </location>
</feature>
<keyword evidence="2" id="KW-0489">Methyltransferase</keyword>